<dbReference type="Proteomes" id="UP000678393">
    <property type="component" value="Unassembled WGS sequence"/>
</dbReference>
<evidence type="ECO:0000313" key="5">
    <source>
        <dbReference type="Proteomes" id="UP000678393"/>
    </source>
</evidence>
<dbReference type="InterPro" id="IPR050333">
    <property type="entry name" value="SLRP"/>
</dbReference>
<dbReference type="EMBL" id="CAJHNH020001857">
    <property type="protein sequence ID" value="CAG5124722.1"/>
    <property type="molecule type" value="Genomic_DNA"/>
</dbReference>
<dbReference type="OrthoDB" id="6137799at2759"/>
<dbReference type="SUPFAM" id="SSF52047">
    <property type="entry name" value="RNI-like"/>
    <property type="match status" value="1"/>
</dbReference>
<name>A0A8S3ZCK3_9EUPU</name>
<dbReference type="Pfam" id="PF12799">
    <property type="entry name" value="LRR_4"/>
    <property type="match status" value="1"/>
</dbReference>
<dbReference type="Pfam" id="PF13855">
    <property type="entry name" value="LRR_8"/>
    <property type="match status" value="1"/>
</dbReference>
<dbReference type="PROSITE" id="PS51450">
    <property type="entry name" value="LRR"/>
    <property type="match status" value="2"/>
</dbReference>
<evidence type="ECO:0000256" key="1">
    <source>
        <dbReference type="ARBA" id="ARBA00022614"/>
    </source>
</evidence>
<feature type="chain" id="PRO_5035841755" evidence="3">
    <location>
        <begin position="23"/>
        <end position="484"/>
    </location>
</feature>
<dbReference type="PANTHER" id="PTHR45712:SF22">
    <property type="entry name" value="INSULIN-LIKE GROWTH FACTOR-BINDING PROTEIN COMPLEX ACID LABILE SUBUNIT"/>
    <property type="match status" value="1"/>
</dbReference>
<organism evidence="4 5">
    <name type="scientific">Candidula unifasciata</name>
    <dbReference type="NCBI Taxonomy" id="100452"/>
    <lineage>
        <taxon>Eukaryota</taxon>
        <taxon>Metazoa</taxon>
        <taxon>Spiralia</taxon>
        <taxon>Lophotrochozoa</taxon>
        <taxon>Mollusca</taxon>
        <taxon>Gastropoda</taxon>
        <taxon>Heterobranchia</taxon>
        <taxon>Euthyneura</taxon>
        <taxon>Panpulmonata</taxon>
        <taxon>Eupulmonata</taxon>
        <taxon>Stylommatophora</taxon>
        <taxon>Helicina</taxon>
        <taxon>Helicoidea</taxon>
        <taxon>Geomitridae</taxon>
        <taxon>Candidula</taxon>
    </lineage>
</organism>
<feature type="signal peptide" evidence="3">
    <location>
        <begin position="1"/>
        <end position="22"/>
    </location>
</feature>
<sequence>MRNVCWTIPSIFYCLLFLQVSGFDCPYKECFCEGRTVFCVNRGFNATPEIVSSNTAGLTWLMFDTNNIKDIPAGHLPANLTEISFDYNPVESIDDNAFIGSADTLELLSFWGAKFSKLPDALTHLKALKYLSIYDSNVIDWNVNVMKEIGLTLESLFLRNAGVVLSPSWIQYLSGIQELNLESCLVTSLPDNSLDTADGNITIISLFNNSLTEVPKAISNLPALKKLNLGNNKISSITWLPRSQLTSLILDHNNISDGQFLSNVLRSSSDSLRTLTLQVNQLTAIPELDFLSNLKKVDLSYNRIADPNLGSFPVDMFEVNLEHNLLPFIPKALSNLTRLIELEMISNMVRQITAEDFPPGVIWVFLGHNLITELEDTTFPVNSTIQYLHLNNNPINHISNKAFHNFPKLTLVNLAETKITRLPLALASVSTLIVFDATNCTELVCTCEEKSLAPVLTPVLSGDVHGNCGDTSIYEFFANYSSAC</sequence>
<proteinExistence type="predicted"/>
<gene>
    <name evidence="4" type="ORF">CUNI_LOCUS10280</name>
</gene>
<dbReference type="SMART" id="SM00369">
    <property type="entry name" value="LRR_TYP"/>
    <property type="match status" value="6"/>
</dbReference>
<dbReference type="Gene3D" id="3.80.10.10">
    <property type="entry name" value="Ribonuclease Inhibitor"/>
    <property type="match status" value="3"/>
</dbReference>
<keyword evidence="1" id="KW-0433">Leucine-rich repeat</keyword>
<dbReference type="InterPro" id="IPR003591">
    <property type="entry name" value="Leu-rich_rpt_typical-subtyp"/>
</dbReference>
<keyword evidence="2" id="KW-0677">Repeat</keyword>
<dbReference type="InterPro" id="IPR032675">
    <property type="entry name" value="LRR_dom_sf"/>
</dbReference>
<protein>
    <submittedName>
        <fullName evidence="4">Uncharacterized protein</fullName>
    </submittedName>
</protein>
<reference evidence="4" key="1">
    <citation type="submission" date="2021-04" db="EMBL/GenBank/DDBJ databases">
        <authorList>
            <consortium name="Molecular Ecology Group"/>
        </authorList>
    </citation>
    <scope>NUCLEOTIDE SEQUENCE</scope>
</reference>
<accession>A0A8S3ZCK3</accession>
<dbReference type="InterPro" id="IPR025875">
    <property type="entry name" value="Leu-rich_rpt_4"/>
</dbReference>
<dbReference type="GO" id="GO:0005615">
    <property type="term" value="C:extracellular space"/>
    <property type="evidence" value="ECO:0007669"/>
    <property type="project" value="TreeGrafter"/>
</dbReference>
<keyword evidence="3" id="KW-0732">Signal</keyword>
<comment type="caution">
    <text evidence="4">The sequence shown here is derived from an EMBL/GenBank/DDBJ whole genome shotgun (WGS) entry which is preliminary data.</text>
</comment>
<dbReference type="AlphaFoldDB" id="A0A8S3ZCK3"/>
<dbReference type="InterPro" id="IPR001611">
    <property type="entry name" value="Leu-rich_rpt"/>
</dbReference>
<dbReference type="PANTHER" id="PTHR45712">
    <property type="entry name" value="AGAP008170-PA"/>
    <property type="match status" value="1"/>
</dbReference>
<keyword evidence="5" id="KW-1185">Reference proteome</keyword>
<evidence type="ECO:0000256" key="3">
    <source>
        <dbReference type="SAM" id="SignalP"/>
    </source>
</evidence>
<evidence type="ECO:0000313" key="4">
    <source>
        <dbReference type="EMBL" id="CAG5124722.1"/>
    </source>
</evidence>
<evidence type="ECO:0000256" key="2">
    <source>
        <dbReference type="ARBA" id="ARBA00022737"/>
    </source>
</evidence>